<dbReference type="SUPFAM" id="SSF159468">
    <property type="entry name" value="AtpF-like"/>
    <property type="match status" value="1"/>
</dbReference>
<reference evidence="1" key="1">
    <citation type="submission" date="2024-06" db="EMBL/GenBank/DDBJ databases">
        <title>Kribbella sp. strain HUAS MG21 genome sequences.</title>
        <authorList>
            <person name="Mo P."/>
        </authorList>
    </citation>
    <scope>NUCLEOTIDE SEQUENCE</scope>
    <source>
        <strain evidence="1">HUAS MG21</strain>
    </source>
</reference>
<organism evidence="1">
    <name type="scientific">Kribbella sp. HUAS MG21</name>
    <dbReference type="NCBI Taxonomy" id="3160966"/>
    <lineage>
        <taxon>Bacteria</taxon>
        <taxon>Bacillati</taxon>
        <taxon>Actinomycetota</taxon>
        <taxon>Actinomycetes</taxon>
        <taxon>Propionibacteriales</taxon>
        <taxon>Kribbellaceae</taxon>
        <taxon>Kribbella</taxon>
    </lineage>
</organism>
<dbReference type="InterPro" id="IPR036906">
    <property type="entry name" value="ATPase_V1_fsu_sf"/>
</dbReference>
<dbReference type="RefSeq" id="WP_350275737.1">
    <property type="nucleotide sequence ID" value="NZ_CP158165.1"/>
</dbReference>
<accession>A0AAU7T7V0</accession>
<dbReference type="EMBL" id="CP158165">
    <property type="protein sequence ID" value="XBV22898.1"/>
    <property type="molecule type" value="Genomic_DNA"/>
</dbReference>
<sequence>MTQVAVLGEPIRIVGYGLAGARLLTATTADEVRRRWSELPADVGVVLLTAAAAEALGPRRVGRAAVLTVVLPP</sequence>
<dbReference type="GO" id="GO:0034220">
    <property type="term" value="P:monoatomic ion transmembrane transport"/>
    <property type="evidence" value="ECO:0007669"/>
    <property type="project" value="InterPro"/>
</dbReference>
<evidence type="ECO:0000313" key="1">
    <source>
        <dbReference type="EMBL" id="XBV22898.1"/>
    </source>
</evidence>
<gene>
    <name evidence="1" type="ORF">ABN611_30565</name>
</gene>
<protein>
    <submittedName>
        <fullName evidence="1">Uncharacterized protein</fullName>
    </submittedName>
</protein>
<name>A0AAU7T7V0_9ACTN</name>
<dbReference type="AlphaFoldDB" id="A0AAU7T7V0"/>
<proteinExistence type="predicted"/>